<feature type="compositionally biased region" description="Basic and acidic residues" evidence="1">
    <location>
        <begin position="91"/>
        <end position="108"/>
    </location>
</feature>
<dbReference type="Pfam" id="PF17230">
    <property type="entry name" value="DUF5304"/>
    <property type="match status" value="1"/>
</dbReference>
<dbReference type="InterPro" id="IPR035183">
    <property type="entry name" value="DUF5304"/>
</dbReference>
<reference evidence="2 3" key="1">
    <citation type="submission" date="2024-09" db="EMBL/GenBank/DDBJ databases">
        <title>The Natural Products Discovery Center: Release of the First 8490 Sequenced Strains for Exploring Actinobacteria Biosynthetic Diversity.</title>
        <authorList>
            <person name="Kalkreuter E."/>
            <person name="Kautsar S.A."/>
            <person name="Yang D."/>
            <person name="Bader C.D."/>
            <person name="Teijaro C.N."/>
            <person name="Fluegel L."/>
            <person name="Davis C.M."/>
            <person name="Simpson J.R."/>
            <person name="Lauterbach L."/>
            <person name="Steele A.D."/>
            <person name="Gui C."/>
            <person name="Meng S."/>
            <person name="Li G."/>
            <person name="Viehrig K."/>
            <person name="Ye F."/>
            <person name="Su P."/>
            <person name="Kiefer A.F."/>
            <person name="Nichols A."/>
            <person name="Cepeda A.J."/>
            <person name="Yan W."/>
            <person name="Fan B."/>
            <person name="Jiang Y."/>
            <person name="Adhikari A."/>
            <person name="Zheng C.-J."/>
            <person name="Schuster L."/>
            <person name="Cowan T.M."/>
            <person name="Smanski M.J."/>
            <person name="Chevrette M.G."/>
            <person name="De Carvalho L.P.S."/>
            <person name="Shen B."/>
        </authorList>
    </citation>
    <scope>NUCLEOTIDE SEQUENCE [LARGE SCALE GENOMIC DNA]</scope>
    <source>
        <strain evidence="2 3">NPDC058753</strain>
    </source>
</reference>
<keyword evidence="3" id="KW-1185">Reference proteome</keyword>
<protein>
    <submittedName>
        <fullName evidence="2">DUF5304 family protein</fullName>
    </submittedName>
</protein>
<feature type="region of interest" description="Disordered" evidence="1">
    <location>
        <begin position="91"/>
        <end position="117"/>
    </location>
</feature>
<dbReference type="RefSeq" id="WP_380321706.1">
    <property type="nucleotide sequence ID" value="NZ_JBHYPW010000015.1"/>
</dbReference>
<comment type="caution">
    <text evidence="2">The sequence shown here is derived from an EMBL/GenBank/DDBJ whole genome shotgun (WGS) entry which is preliminary data.</text>
</comment>
<accession>A0ABW6GHB9</accession>
<evidence type="ECO:0000313" key="3">
    <source>
        <dbReference type="Proteomes" id="UP001599542"/>
    </source>
</evidence>
<gene>
    <name evidence="2" type="ORF">ACFW6T_08975</name>
</gene>
<organism evidence="2 3">
    <name type="scientific">Kitasatospora phosalacinea</name>
    <dbReference type="NCBI Taxonomy" id="2065"/>
    <lineage>
        <taxon>Bacteria</taxon>
        <taxon>Bacillati</taxon>
        <taxon>Actinomycetota</taxon>
        <taxon>Actinomycetes</taxon>
        <taxon>Kitasatosporales</taxon>
        <taxon>Streptomycetaceae</taxon>
        <taxon>Kitasatospora</taxon>
    </lineage>
</organism>
<feature type="compositionally biased region" description="Basic and acidic residues" evidence="1">
    <location>
        <begin position="10"/>
        <end position="31"/>
    </location>
</feature>
<evidence type="ECO:0000313" key="2">
    <source>
        <dbReference type="EMBL" id="MFE1352105.1"/>
    </source>
</evidence>
<dbReference type="EMBL" id="JBHYPX010000013">
    <property type="protein sequence ID" value="MFE1352105.1"/>
    <property type="molecule type" value="Genomic_DNA"/>
</dbReference>
<dbReference type="Proteomes" id="UP001599542">
    <property type="component" value="Unassembled WGS sequence"/>
</dbReference>
<evidence type="ECO:0000256" key="1">
    <source>
        <dbReference type="SAM" id="MobiDB-lite"/>
    </source>
</evidence>
<proteinExistence type="predicted"/>
<sequence>MSTEQQQEQARQEQDQQARQEQEQEQGRERPGGAGEFAPLVEEVRKFATALGGKAVEIGGRLRESNPEVYGHLAAAGGELLAAYRAAVAGHERRWSAPQHAEAERVDLDGPAGASDK</sequence>
<feature type="region of interest" description="Disordered" evidence="1">
    <location>
        <begin position="1"/>
        <end position="37"/>
    </location>
</feature>
<name>A0ABW6GHB9_9ACTN</name>